<evidence type="ECO:0000259" key="6">
    <source>
        <dbReference type="PROSITE" id="PS51077"/>
    </source>
</evidence>
<dbReference type="Gene3D" id="1.10.10.10">
    <property type="entry name" value="Winged helix-like DNA-binding domain superfamily/Winged helix DNA-binding domain"/>
    <property type="match status" value="1"/>
</dbReference>
<proteinExistence type="predicted"/>
<comment type="caution">
    <text evidence="8">The sequence shown here is derived from an EMBL/GenBank/DDBJ whole genome shotgun (WGS) entry which is preliminary data.</text>
</comment>
<dbReference type="Gene3D" id="3.30.450.40">
    <property type="match status" value="1"/>
</dbReference>
<feature type="domain" description="IclR-ED" evidence="7">
    <location>
        <begin position="70"/>
        <end position="248"/>
    </location>
</feature>
<evidence type="ECO:0000259" key="7">
    <source>
        <dbReference type="PROSITE" id="PS51078"/>
    </source>
</evidence>
<reference evidence="8 9" key="1">
    <citation type="submission" date="2016-08" db="EMBL/GenBank/DDBJ databases">
        <title>Novel Firmicute Genomes.</title>
        <authorList>
            <person name="Poppleton D.I."/>
            <person name="Gribaldo S."/>
        </authorList>
    </citation>
    <scope>NUCLEOTIDE SEQUENCE [LARGE SCALE GENOMIC DNA]</scope>
    <source>
        <strain evidence="8 9">RAOx-1</strain>
    </source>
</reference>
<keyword evidence="9" id="KW-1185">Reference proteome</keyword>
<dbReference type="Pfam" id="PF01614">
    <property type="entry name" value="IclR_C"/>
    <property type="match status" value="1"/>
</dbReference>
<dbReference type="PROSITE" id="PS51078">
    <property type="entry name" value="ICLR_ED"/>
    <property type="match status" value="1"/>
</dbReference>
<dbReference type="InterPro" id="IPR014757">
    <property type="entry name" value="Tscrpt_reg_IclR_C"/>
</dbReference>
<evidence type="ECO:0000313" key="9">
    <source>
        <dbReference type="Proteomes" id="UP000284219"/>
    </source>
</evidence>
<evidence type="ECO:0000256" key="1">
    <source>
        <dbReference type="ARBA" id="ARBA00023015"/>
    </source>
</evidence>
<comment type="function">
    <text evidence="4">May be an activator protein for the gylABX operon.</text>
</comment>
<sequence length="250" mass="28425">MGDKKLTVRAVERALDILLCFTEESELSLTEIAVKVSLNKSTVHRLLASLEGKGFLRRDPLSDRYRLGLSLWELSSNLVHEDDPAQLFYPDMRKLRDALGETISLYVRDERERIRIQAIESNHPIRRVARIGIRLPLSVGASGKALVAFSDLETQNYILRDPGWPELVDLNRYRQQLERISRDGYATSLEERESGTSAVAAPIFDRHRQLLGVLSVSGPVSRLTEEKMREIAPIVMDAAMRMGRMTLIRQ</sequence>
<feature type="domain" description="HTH iclR-type" evidence="6">
    <location>
        <begin position="8"/>
        <end position="69"/>
    </location>
</feature>
<dbReference type="SUPFAM" id="SSF55781">
    <property type="entry name" value="GAF domain-like"/>
    <property type="match status" value="1"/>
</dbReference>
<keyword evidence="2" id="KW-0238">DNA-binding</keyword>
<dbReference type="Pfam" id="PF09339">
    <property type="entry name" value="HTH_IclR"/>
    <property type="match status" value="1"/>
</dbReference>
<evidence type="ECO:0000256" key="5">
    <source>
        <dbReference type="ARBA" id="ARBA00070406"/>
    </source>
</evidence>
<dbReference type="Proteomes" id="UP000284219">
    <property type="component" value="Unassembled WGS sequence"/>
</dbReference>
<dbReference type="RefSeq" id="WP_120190888.1">
    <property type="nucleotide sequence ID" value="NZ_MCHY01000011.1"/>
</dbReference>
<gene>
    <name evidence="8" type="ORF">BEP19_14205</name>
</gene>
<name>A0A419SEQ2_9BACL</name>
<dbReference type="SMART" id="SM00346">
    <property type="entry name" value="HTH_ICLR"/>
    <property type="match status" value="1"/>
</dbReference>
<dbReference type="EMBL" id="MCHY01000011">
    <property type="protein sequence ID" value="RKD21771.1"/>
    <property type="molecule type" value="Genomic_DNA"/>
</dbReference>
<dbReference type="GO" id="GO:0003700">
    <property type="term" value="F:DNA-binding transcription factor activity"/>
    <property type="evidence" value="ECO:0007669"/>
    <property type="project" value="TreeGrafter"/>
</dbReference>
<keyword evidence="3" id="KW-0804">Transcription</keyword>
<dbReference type="PROSITE" id="PS51077">
    <property type="entry name" value="HTH_ICLR"/>
    <property type="match status" value="1"/>
</dbReference>
<dbReference type="InterPro" id="IPR005471">
    <property type="entry name" value="Tscrpt_reg_IclR_N"/>
</dbReference>
<protein>
    <recommendedName>
        <fullName evidence="5">Glycerol operon regulatory protein</fullName>
    </recommendedName>
</protein>
<dbReference type="InterPro" id="IPR036388">
    <property type="entry name" value="WH-like_DNA-bd_sf"/>
</dbReference>
<dbReference type="InterPro" id="IPR029016">
    <property type="entry name" value="GAF-like_dom_sf"/>
</dbReference>
<dbReference type="SUPFAM" id="SSF46785">
    <property type="entry name" value="Winged helix' DNA-binding domain"/>
    <property type="match status" value="1"/>
</dbReference>
<dbReference type="OrthoDB" id="9791752at2"/>
<evidence type="ECO:0000256" key="3">
    <source>
        <dbReference type="ARBA" id="ARBA00023163"/>
    </source>
</evidence>
<evidence type="ECO:0000256" key="4">
    <source>
        <dbReference type="ARBA" id="ARBA00058938"/>
    </source>
</evidence>
<dbReference type="FunFam" id="1.10.10.10:FF:000056">
    <property type="entry name" value="IclR family transcriptional regulator"/>
    <property type="match status" value="1"/>
</dbReference>
<dbReference type="InterPro" id="IPR036390">
    <property type="entry name" value="WH_DNA-bd_sf"/>
</dbReference>
<keyword evidence="1" id="KW-0805">Transcription regulation</keyword>
<evidence type="ECO:0000256" key="2">
    <source>
        <dbReference type="ARBA" id="ARBA00023125"/>
    </source>
</evidence>
<dbReference type="PANTHER" id="PTHR30136">
    <property type="entry name" value="HELIX-TURN-HELIX TRANSCRIPTIONAL REGULATOR, ICLR FAMILY"/>
    <property type="match status" value="1"/>
</dbReference>
<organism evidence="8 9">
    <name type="scientific">Ammoniphilus oxalaticus</name>
    <dbReference type="NCBI Taxonomy" id="66863"/>
    <lineage>
        <taxon>Bacteria</taxon>
        <taxon>Bacillati</taxon>
        <taxon>Bacillota</taxon>
        <taxon>Bacilli</taxon>
        <taxon>Bacillales</taxon>
        <taxon>Paenibacillaceae</taxon>
        <taxon>Aneurinibacillus group</taxon>
        <taxon>Ammoniphilus</taxon>
    </lineage>
</organism>
<dbReference type="AlphaFoldDB" id="A0A419SEQ2"/>
<dbReference type="GO" id="GO:0045892">
    <property type="term" value="P:negative regulation of DNA-templated transcription"/>
    <property type="evidence" value="ECO:0007669"/>
    <property type="project" value="TreeGrafter"/>
</dbReference>
<dbReference type="PANTHER" id="PTHR30136:SF24">
    <property type="entry name" value="HTH-TYPE TRANSCRIPTIONAL REPRESSOR ALLR"/>
    <property type="match status" value="1"/>
</dbReference>
<dbReference type="InterPro" id="IPR050707">
    <property type="entry name" value="HTH_MetabolicPath_Reg"/>
</dbReference>
<accession>A0A419SEQ2</accession>
<dbReference type="GO" id="GO:0003677">
    <property type="term" value="F:DNA binding"/>
    <property type="evidence" value="ECO:0007669"/>
    <property type="project" value="UniProtKB-KW"/>
</dbReference>
<evidence type="ECO:0000313" key="8">
    <source>
        <dbReference type="EMBL" id="RKD21771.1"/>
    </source>
</evidence>